<feature type="compositionally biased region" description="Basic residues" evidence="1">
    <location>
        <begin position="304"/>
        <end position="315"/>
    </location>
</feature>
<protein>
    <recommendedName>
        <fullName evidence="2">F-box domain-containing protein</fullName>
    </recommendedName>
</protein>
<evidence type="ECO:0000259" key="2">
    <source>
        <dbReference type="PROSITE" id="PS50181"/>
    </source>
</evidence>
<dbReference type="PROSITE" id="PS50181">
    <property type="entry name" value="FBOX"/>
    <property type="match status" value="1"/>
</dbReference>
<feature type="region of interest" description="Disordered" evidence="1">
    <location>
        <begin position="1"/>
        <end position="39"/>
    </location>
</feature>
<organism evidence="3 4">
    <name type="scientific">Cladophialophora chaetospira</name>
    <dbReference type="NCBI Taxonomy" id="386627"/>
    <lineage>
        <taxon>Eukaryota</taxon>
        <taxon>Fungi</taxon>
        <taxon>Dikarya</taxon>
        <taxon>Ascomycota</taxon>
        <taxon>Pezizomycotina</taxon>
        <taxon>Eurotiomycetes</taxon>
        <taxon>Chaetothyriomycetidae</taxon>
        <taxon>Chaetothyriales</taxon>
        <taxon>Herpotrichiellaceae</taxon>
        <taxon>Cladophialophora</taxon>
    </lineage>
</organism>
<comment type="caution">
    <text evidence="3">The sequence shown here is derived from an EMBL/GenBank/DDBJ whole genome shotgun (WGS) entry which is preliminary data.</text>
</comment>
<evidence type="ECO:0000256" key="1">
    <source>
        <dbReference type="SAM" id="MobiDB-lite"/>
    </source>
</evidence>
<dbReference type="EMBL" id="JAPDRK010000014">
    <property type="protein sequence ID" value="KAJ9606251.1"/>
    <property type="molecule type" value="Genomic_DNA"/>
</dbReference>
<dbReference type="AlphaFoldDB" id="A0AA39CFC4"/>
<feature type="compositionally biased region" description="Acidic residues" evidence="1">
    <location>
        <begin position="19"/>
        <end position="34"/>
    </location>
</feature>
<dbReference type="SUPFAM" id="SSF81383">
    <property type="entry name" value="F-box domain"/>
    <property type="match status" value="1"/>
</dbReference>
<feature type="domain" description="F-box" evidence="2">
    <location>
        <begin position="84"/>
        <end position="133"/>
    </location>
</feature>
<keyword evidence="4" id="KW-1185">Reference proteome</keyword>
<proteinExistence type="predicted"/>
<evidence type="ECO:0000313" key="4">
    <source>
        <dbReference type="Proteomes" id="UP001172673"/>
    </source>
</evidence>
<dbReference type="InterPro" id="IPR001810">
    <property type="entry name" value="F-box_dom"/>
</dbReference>
<dbReference type="InterPro" id="IPR036047">
    <property type="entry name" value="F-box-like_dom_sf"/>
</dbReference>
<gene>
    <name evidence="3" type="ORF">H2200_009212</name>
</gene>
<evidence type="ECO:0000313" key="3">
    <source>
        <dbReference type="EMBL" id="KAJ9606251.1"/>
    </source>
</evidence>
<name>A0AA39CFC4_9EURO</name>
<dbReference type="Proteomes" id="UP001172673">
    <property type="component" value="Unassembled WGS sequence"/>
</dbReference>
<accession>A0AA39CFC4</accession>
<feature type="region of interest" description="Disordered" evidence="1">
    <location>
        <begin position="298"/>
        <end position="322"/>
    </location>
</feature>
<reference evidence="3" key="1">
    <citation type="submission" date="2022-10" db="EMBL/GenBank/DDBJ databases">
        <title>Culturing micro-colonial fungi from biological soil crusts in the Mojave desert and describing Neophaeococcomyces mojavensis, and introducing the new genera and species Taxawa tesnikishii.</title>
        <authorList>
            <person name="Kurbessoian T."/>
            <person name="Stajich J.E."/>
        </authorList>
    </citation>
    <scope>NUCLEOTIDE SEQUENCE</scope>
    <source>
        <strain evidence="3">TK_41</strain>
    </source>
</reference>
<sequence>MALSHIDPCSDSETNLSDPPDDFDDMDLDMEEDNMGSTQISPLKRKAISRSIIFDEDDESIDDLSDVEIYRPVPKRARLVPHINSKFEEVPTEVLNHIVSRLSDDHDLFNLTCSCAAFAAALVPEESAVWKERFLSRYDYPRIADSTQFAFAYQLRRAVLRQFVEFTNPQDPRLAVQLEVLRDMVIEAYNFKRSHLPPPLTSKNLAAFASPHNSPWIRIFLSCFLFPCRGQRYGQAHPLFDALQLVLSHLLLSPSSQMAHLVKSSRANYDLALVYAWDKPFALLYSRLDLIEETPEPVQPTTTRMRRNMRPKKTPPKAAGPTHSLDTHALLHIRNFWHHHLLGEPGFGSADLTVDTYGKMVRDLMRAGIVPKIWDKPLKDGNFQIATEWYGHYSTLAHWPRKRQELEEEQCVAEDWEKVDPLKLDFAISTNNDEDGFWSPILRSIPAFEKTIPDLKSCSCIFIRGLAPFVELSTPGNDRRTPRGSQATLSLPATPQLPKYHPYLAMRLRGVIHSIPAQPQSIGSDGTDHSIPGWNRVVMVLYKLSKRHLIQVLEHAEEEFGDNFGSAITTQMMQNGTMTNAQIAQMLNGTAPTTGTPLDAAEIDAHFDRYLRDKLLSNELWRDGSKLDKDAIEEMEEKFRLSEYLDWNDMDYAYAYEGVLLPGEKIMMGRWWRVAMNGQGDGMEWSDALDEMEEDGAADDAAGVDGDGDTIFVDGGQGGNGAAGGNGNGNGRTRYKKLERGPFIFWC</sequence>